<gene>
    <name evidence="7" type="primary">fadD</name>
    <name evidence="7" type="ORF">GCM10010123_13450</name>
</gene>
<dbReference type="Pfam" id="PF23562">
    <property type="entry name" value="AMP-binding_C_3"/>
    <property type="match status" value="1"/>
</dbReference>
<feature type="domain" description="AMP-dependent synthetase/ligase" evidence="6">
    <location>
        <begin position="23"/>
        <end position="422"/>
    </location>
</feature>
<dbReference type="AlphaFoldDB" id="A0A8J3B4M4"/>
<dbReference type="PANTHER" id="PTHR43272">
    <property type="entry name" value="LONG-CHAIN-FATTY-ACID--COA LIGASE"/>
    <property type="match status" value="1"/>
</dbReference>
<reference evidence="7" key="2">
    <citation type="submission" date="2020-09" db="EMBL/GenBank/DDBJ databases">
        <authorList>
            <person name="Sun Q."/>
            <person name="Ohkuma M."/>
        </authorList>
    </citation>
    <scope>NUCLEOTIDE SEQUENCE</scope>
    <source>
        <strain evidence="7">JCM 3090</strain>
    </source>
</reference>
<keyword evidence="3" id="KW-0276">Fatty acid metabolism</keyword>
<evidence type="ECO:0000256" key="5">
    <source>
        <dbReference type="ARBA" id="ARBA00032875"/>
    </source>
</evidence>
<protein>
    <recommendedName>
        <fullName evidence="5">Acyl-CoA synthetase</fullName>
    </recommendedName>
</protein>
<evidence type="ECO:0000256" key="2">
    <source>
        <dbReference type="ARBA" id="ARBA00022598"/>
    </source>
</evidence>
<dbReference type="Pfam" id="PF00501">
    <property type="entry name" value="AMP-binding"/>
    <property type="match status" value="1"/>
</dbReference>
<dbReference type="GO" id="GO:0004467">
    <property type="term" value="F:long-chain fatty acid-CoA ligase activity"/>
    <property type="evidence" value="ECO:0007669"/>
    <property type="project" value="TreeGrafter"/>
</dbReference>
<accession>A0A8J3B4M4</accession>
<dbReference type="RefSeq" id="WP_189169148.1">
    <property type="nucleotide sequence ID" value="NZ_BMQB01000002.1"/>
</dbReference>
<name>A0A8J3B4M4_9ACTN</name>
<dbReference type="EMBL" id="BMQB01000002">
    <property type="protein sequence ID" value="GGJ85101.1"/>
    <property type="molecule type" value="Genomic_DNA"/>
</dbReference>
<evidence type="ECO:0000256" key="4">
    <source>
        <dbReference type="ARBA" id="ARBA00023098"/>
    </source>
</evidence>
<dbReference type="InterPro" id="IPR042099">
    <property type="entry name" value="ANL_N_sf"/>
</dbReference>
<dbReference type="CDD" id="cd05907">
    <property type="entry name" value="VL_LC_FACS_like"/>
    <property type="match status" value="1"/>
</dbReference>
<dbReference type="PROSITE" id="PS00455">
    <property type="entry name" value="AMP_BINDING"/>
    <property type="match status" value="1"/>
</dbReference>
<evidence type="ECO:0000313" key="7">
    <source>
        <dbReference type="EMBL" id="GGJ85101.1"/>
    </source>
</evidence>
<sequence length="596" mass="63395">MREYVVPPLVEFRPDEHLTDAVWRHAEAYPDHPQLLRPAAAGGWTPVTCAQFHADVVTLARGLIAAGVAAGDRVGLMSRTRYEWTLVDYALWAVGAVTVPIYETSSADQVGWILGDSGAVACVVETDAHADLVDRGALPALRDVWRIDGGDLVALAGRGADTPAGAVDERRAAAGVDDLATIIYTSGTTGRPKGCELTHRNMYADIANALPLLVGTFDENARTLLFLPLAHAFARLIQVGAIQSRAQLGHTADLLNLAATMRDFRPTFLLSVPRVFEKVYNTATQKAADEGKSAIFGRAEKVAVAYSEARDRGGPGPVLRLEHALFDKLVYGKLRAALGGRCTAAMSGGAPLGARLAHFFRGVGVTIYEGYGLTETSPAASVNLPAATRIGTVGRPLPGVGVRIADDGEILIGGEIVFRGYWNNPEATAAAKSADGWLHTGDLGGLDADGYLRITGRKKEIIVTAGGKNVAPAPLEDGLRAHALVSQCLVVGDGRPFISALVTLDEQALPAWLRSAGRPEGTPVAELREDAALRAALQEAIDAVNATVSQAESIRTFRVLPRDFTEAGGELTPSLKVKRNLVLERYADEVDALYRR</sequence>
<keyword evidence="2" id="KW-0436">Ligase</keyword>
<dbReference type="PANTHER" id="PTHR43272:SF32">
    <property type="entry name" value="AMP-DEPENDENT SYNTHETASE_LIGASE DOMAIN-CONTAINING PROTEIN"/>
    <property type="match status" value="1"/>
</dbReference>
<comment type="caution">
    <text evidence="7">The sequence shown here is derived from an EMBL/GenBank/DDBJ whole genome shotgun (WGS) entry which is preliminary data.</text>
</comment>
<evidence type="ECO:0000256" key="1">
    <source>
        <dbReference type="ARBA" id="ARBA00006432"/>
    </source>
</evidence>
<keyword evidence="4" id="KW-0443">Lipid metabolism</keyword>
<evidence type="ECO:0000259" key="6">
    <source>
        <dbReference type="Pfam" id="PF00501"/>
    </source>
</evidence>
<dbReference type="InterPro" id="IPR000873">
    <property type="entry name" value="AMP-dep_synth/lig_dom"/>
</dbReference>
<evidence type="ECO:0000256" key="3">
    <source>
        <dbReference type="ARBA" id="ARBA00022832"/>
    </source>
</evidence>
<evidence type="ECO:0000313" key="8">
    <source>
        <dbReference type="Proteomes" id="UP000649739"/>
    </source>
</evidence>
<dbReference type="Gene3D" id="3.40.50.12780">
    <property type="entry name" value="N-terminal domain of ligase-like"/>
    <property type="match status" value="1"/>
</dbReference>
<keyword evidence="8" id="KW-1185">Reference proteome</keyword>
<comment type="similarity">
    <text evidence="1">Belongs to the ATP-dependent AMP-binding enzyme family.</text>
</comment>
<dbReference type="Proteomes" id="UP000649739">
    <property type="component" value="Unassembled WGS sequence"/>
</dbReference>
<proteinExistence type="inferred from homology"/>
<dbReference type="SUPFAM" id="SSF56801">
    <property type="entry name" value="Acetyl-CoA synthetase-like"/>
    <property type="match status" value="1"/>
</dbReference>
<dbReference type="GO" id="GO:0016020">
    <property type="term" value="C:membrane"/>
    <property type="evidence" value="ECO:0007669"/>
    <property type="project" value="TreeGrafter"/>
</dbReference>
<organism evidence="7 8">
    <name type="scientific">Pilimelia anulata</name>
    <dbReference type="NCBI Taxonomy" id="53371"/>
    <lineage>
        <taxon>Bacteria</taxon>
        <taxon>Bacillati</taxon>
        <taxon>Actinomycetota</taxon>
        <taxon>Actinomycetes</taxon>
        <taxon>Micromonosporales</taxon>
        <taxon>Micromonosporaceae</taxon>
        <taxon>Pilimelia</taxon>
    </lineage>
</organism>
<reference evidence="7" key="1">
    <citation type="journal article" date="2014" name="Int. J. Syst. Evol. Microbiol.">
        <title>Complete genome sequence of Corynebacterium casei LMG S-19264T (=DSM 44701T), isolated from a smear-ripened cheese.</title>
        <authorList>
            <consortium name="US DOE Joint Genome Institute (JGI-PGF)"/>
            <person name="Walter F."/>
            <person name="Albersmeier A."/>
            <person name="Kalinowski J."/>
            <person name="Ruckert C."/>
        </authorList>
    </citation>
    <scope>NUCLEOTIDE SEQUENCE</scope>
    <source>
        <strain evidence="7">JCM 3090</strain>
    </source>
</reference>
<dbReference type="InterPro" id="IPR020845">
    <property type="entry name" value="AMP-binding_CS"/>
</dbReference>